<dbReference type="Proteomes" id="UP000070427">
    <property type="component" value="Unassembled WGS sequence"/>
</dbReference>
<proteinExistence type="predicted"/>
<dbReference type="STRING" id="520764.AN618_15760"/>
<evidence type="ECO:0000313" key="1">
    <source>
        <dbReference type="EMBL" id="KXG76545.1"/>
    </source>
</evidence>
<reference evidence="1 2" key="1">
    <citation type="submission" date="2015-12" db="EMBL/GenBank/DDBJ databases">
        <title>Draft genome sequnece of Fervidicola ferrireducens strain Y170.</title>
        <authorList>
            <person name="Patel B.K."/>
        </authorList>
    </citation>
    <scope>NUCLEOTIDE SEQUENCE [LARGE SCALE GENOMIC DNA]</scope>
    <source>
        <strain evidence="1 2">Y170</strain>
    </source>
</reference>
<sequence length="72" mass="8243">MTKFIGHGMLEIYSKELHIAGEEKLSNVVRFLNIPENLQEHIVFIKGGKTLNDDDLIKDEDEVHFYIVPFGG</sequence>
<comment type="caution">
    <text evidence="1">The sequence shown here is derived from an EMBL/GenBank/DDBJ whole genome shotgun (WGS) entry which is preliminary data.</text>
</comment>
<gene>
    <name evidence="1" type="ORF">AN618_15760</name>
</gene>
<dbReference type="OrthoDB" id="9956867at2"/>
<name>A0A140L7M0_9FIRM</name>
<protein>
    <recommendedName>
        <fullName evidence="3">Ubiquitin Mut7-C domain-containing protein</fullName>
    </recommendedName>
</protein>
<accession>A0A140L7M0</accession>
<organism evidence="1 2">
    <name type="scientific">Fervidicola ferrireducens</name>
    <dbReference type="NCBI Taxonomy" id="520764"/>
    <lineage>
        <taxon>Bacteria</taxon>
        <taxon>Bacillati</taxon>
        <taxon>Bacillota</taxon>
        <taxon>Clostridia</taxon>
        <taxon>Thermosediminibacterales</taxon>
        <taxon>Thermosediminibacteraceae</taxon>
        <taxon>Fervidicola</taxon>
    </lineage>
</organism>
<dbReference type="EMBL" id="LOED01000019">
    <property type="protein sequence ID" value="KXG76545.1"/>
    <property type="molecule type" value="Genomic_DNA"/>
</dbReference>
<dbReference type="InParanoid" id="A0A140L7M0"/>
<dbReference type="RefSeq" id="WP_066353691.1">
    <property type="nucleotide sequence ID" value="NZ_LOED01000019.1"/>
</dbReference>
<evidence type="ECO:0008006" key="3">
    <source>
        <dbReference type="Google" id="ProtNLM"/>
    </source>
</evidence>
<keyword evidence="2" id="KW-1185">Reference proteome</keyword>
<dbReference type="AlphaFoldDB" id="A0A140L7M0"/>
<evidence type="ECO:0000313" key="2">
    <source>
        <dbReference type="Proteomes" id="UP000070427"/>
    </source>
</evidence>